<accession>A6ZT42</accession>
<dbReference type="PANTHER" id="PTHR46622:SF1">
    <property type="entry name" value="DNA-DEPENDENT METALLOPROTEASE WSS1"/>
    <property type="match status" value="1"/>
</dbReference>
<dbReference type="InterPro" id="IPR013536">
    <property type="entry name" value="WLM_dom"/>
</dbReference>
<dbReference type="AlphaFoldDB" id="A6ZT42"/>
<dbReference type="MEROPS" id="M80.001"/>
<comment type="caution">
    <text evidence="3">The sequence shown here is derived from an EMBL/GenBank/DDBJ whole genome shotgun (WGS) entry which is preliminary data.</text>
</comment>
<feature type="region of interest" description="Disordered" evidence="1">
    <location>
        <begin position="1"/>
        <end position="22"/>
    </location>
</feature>
<dbReference type="HOGENOM" id="CLU_023057_3_0_1"/>
<evidence type="ECO:0000259" key="2">
    <source>
        <dbReference type="PROSITE" id="PS51397"/>
    </source>
</evidence>
<sequence>MKAEGIKSPSAKYHDMAGSQRIPHKNPHIQKVAVLQSKPNKEDALNLIKEIAHKVSYLMKENHFKVTNLVEFYPRDQRLLGMNVNHGSKIMLRLRCSTDEFQFLPMECIMGTMLHELTHNLFGPHDKKFYNKLDELIGRQWVIEQRGLYDTFLGNGQRLGGRANLRSNRYPMTGISTNTGIVRKRGKGVKLGSLHPEGISSIDRGNSPRELAALAAERRYRDDRWCGETKNNKDQIISDNNSSSLEVVILDDDDEVLPGDTPIEVIDLT</sequence>
<dbReference type="GO" id="GO:0006281">
    <property type="term" value="P:DNA repair"/>
    <property type="evidence" value="ECO:0007669"/>
    <property type="project" value="TreeGrafter"/>
</dbReference>
<dbReference type="OrthoDB" id="49605at2759"/>
<reference evidence="3 4" key="1">
    <citation type="journal article" date="2007" name="Proc. Natl. Acad. Sci. U.S.A.">
        <title>Genome sequencing and comparative analysis of Saccharomyces cerevisiae strain YJM789.</title>
        <authorList>
            <person name="Wei W."/>
            <person name="McCusker J.H."/>
            <person name="Hyman R.W."/>
            <person name="Jones T."/>
            <person name="Ning Y."/>
            <person name="Cao Z."/>
            <person name="Gu Z."/>
            <person name="Bruno D."/>
            <person name="Miranda M."/>
            <person name="Nguyen M."/>
            <person name="Wilhelmy J."/>
            <person name="Komp C."/>
            <person name="Tamse R."/>
            <person name="Wang X."/>
            <person name="Jia P."/>
            <person name="Luedi P."/>
            <person name="Oefner P.J."/>
            <person name="David L."/>
            <person name="Dietrich F.S."/>
            <person name="Li Y."/>
            <person name="Davis R.W."/>
            <person name="Steinmetz L.M."/>
        </authorList>
    </citation>
    <scope>NUCLEOTIDE SEQUENCE [LARGE SCALE GENOMIC DNA]</scope>
    <source>
        <strain evidence="3 4">YJM789</strain>
    </source>
</reference>
<evidence type="ECO:0000313" key="3">
    <source>
        <dbReference type="EMBL" id="EDN62373.1"/>
    </source>
</evidence>
<name>A6ZT42_YEAS7</name>
<protein>
    <submittedName>
        <fullName evidence="3">Weak suppressor of smt3</fullName>
    </submittedName>
</protein>
<dbReference type="GO" id="GO:0008237">
    <property type="term" value="F:metallopeptidase activity"/>
    <property type="evidence" value="ECO:0007669"/>
    <property type="project" value="TreeGrafter"/>
</dbReference>
<organism evidence="3 4">
    <name type="scientific">Saccharomyces cerevisiae (strain YJM789)</name>
    <name type="common">Baker's yeast</name>
    <dbReference type="NCBI Taxonomy" id="307796"/>
    <lineage>
        <taxon>Eukaryota</taxon>
        <taxon>Fungi</taxon>
        <taxon>Dikarya</taxon>
        <taxon>Ascomycota</taxon>
        <taxon>Saccharomycotina</taxon>
        <taxon>Saccharomycetes</taxon>
        <taxon>Saccharomycetales</taxon>
        <taxon>Saccharomycetaceae</taxon>
        <taxon>Saccharomyces</taxon>
    </lineage>
</organism>
<feature type="domain" description="WLM" evidence="2">
    <location>
        <begin position="20"/>
        <end position="221"/>
    </location>
</feature>
<dbReference type="Proteomes" id="UP000007060">
    <property type="component" value="Unassembled WGS sequence"/>
</dbReference>
<proteinExistence type="predicted"/>
<evidence type="ECO:0000256" key="1">
    <source>
        <dbReference type="SAM" id="MobiDB-lite"/>
    </source>
</evidence>
<evidence type="ECO:0000313" key="4">
    <source>
        <dbReference type="Proteomes" id="UP000007060"/>
    </source>
</evidence>
<dbReference type="PANTHER" id="PTHR46622">
    <property type="entry name" value="DNA-DEPENDENT METALLOPROTEASE WSS1"/>
    <property type="match status" value="1"/>
</dbReference>
<dbReference type="Pfam" id="PF08325">
    <property type="entry name" value="WLM"/>
    <property type="match status" value="1"/>
</dbReference>
<gene>
    <name evidence="3" type="primary">WSS1</name>
    <name evidence="3" type="ORF">SCY_2526</name>
</gene>
<dbReference type="PROSITE" id="PS51397">
    <property type="entry name" value="WLM"/>
    <property type="match status" value="1"/>
</dbReference>
<dbReference type="GO" id="GO:0005634">
    <property type="term" value="C:nucleus"/>
    <property type="evidence" value="ECO:0007669"/>
    <property type="project" value="TreeGrafter"/>
</dbReference>
<dbReference type="InterPro" id="IPR053000">
    <property type="entry name" value="WSS1-like_metalloprotease"/>
</dbReference>
<dbReference type="EMBL" id="AAFW02000082">
    <property type="protein sequence ID" value="EDN62373.1"/>
    <property type="molecule type" value="Genomic_DNA"/>
</dbReference>